<evidence type="ECO:0008006" key="4">
    <source>
        <dbReference type="Google" id="ProtNLM"/>
    </source>
</evidence>
<dbReference type="Proteomes" id="UP000256478">
    <property type="component" value="Unassembled WGS sequence"/>
</dbReference>
<dbReference type="EMBL" id="QUOU01000001">
    <property type="protein sequence ID" value="REL26636.1"/>
    <property type="molecule type" value="Genomic_DNA"/>
</dbReference>
<protein>
    <recommendedName>
        <fullName evidence="4">DUF2569 family protein</fullName>
    </recommendedName>
</protein>
<keyword evidence="1" id="KW-1133">Transmembrane helix</keyword>
<accession>A0A3E0TPY0</accession>
<comment type="caution">
    <text evidence="2">The sequence shown here is derived from an EMBL/GenBank/DDBJ whole genome shotgun (WGS) entry which is preliminary data.</text>
</comment>
<dbReference type="AlphaFoldDB" id="A0A3E0TPY0"/>
<proteinExistence type="predicted"/>
<feature type="transmembrane region" description="Helical" evidence="1">
    <location>
        <begin position="102"/>
        <end position="119"/>
    </location>
</feature>
<evidence type="ECO:0000313" key="3">
    <source>
        <dbReference type="Proteomes" id="UP000256478"/>
    </source>
</evidence>
<feature type="transmembrane region" description="Helical" evidence="1">
    <location>
        <begin position="40"/>
        <end position="60"/>
    </location>
</feature>
<organism evidence="2 3">
    <name type="scientific">Thalassotalea euphylliae</name>
    <dbReference type="NCBI Taxonomy" id="1655234"/>
    <lineage>
        <taxon>Bacteria</taxon>
        <taxon>Pseudomonadati</taxon>
        <taxon>Pseudomonadota</taxon>
        <taxon>Gammaproteobacteria</taxon>
        <taxon>Alteromonadales</taxon>
        <taxon>Colwelliaceae</taxon>
        <taxon>Thalassotalea</taxon>
    </lineage>
</organism>
<gene>
    <name evidence="2" type="ORF">DXX93_08630</name>
</gene>
<sequence>MKNRFIYKALFTVLMILNIHDVYAGYQLSEVPEYEPSNPIILSIVLWLSNSLIVFAAFGAAFKKYWIVNFKFWCSVVLIDVFASGFSVYFEFLAGGYAEDEMIGVSLVTFVVLCVYLLAPLRYCQDIRGLCLAREK</sequence>
<keyword evidence="1" id="KW-0812">Transmembrane</keyword>
<keyword evidence="1" id="KW-0472">Membrane</keyword>
<name>A0A3E0TPY0_9GAMM</name>
<reference evidence="2 3" key="1">
    <citation type="submission" date="2018-08" db="EMBL/GenBank/DDBJ databases">
        <title>Thalassotalea euphylliae genome.</title>
        <authorList>
            <person name="Summers S."/>
            <person name="Rice S.A."/>
            <person name="Freckelton M.L."/>
            <person name="Nedved B.T."/>
            <person name="Hadfield M.G."/>
        </authorList>
    </citation>
    <scope>NUCLEOTIDE SEQUENCE [LARGE SCALE GENOMIC DNA]</scope>
    <source>
        <strain evidence="2 3">H1</strain>
    </source>
</reference>
<feature type="transmembrane region" description="Helical" evidence="1">
    <location>
        <begin position="72"/>
        <end position="90"/>
    </location>
</feature>
<evidence type="ECO:0000256" key="1">
    <source>
        <dbReference type="SAM" id="Phobius"/>
    </source>
</evidence>
<evidence type="ECO:0000313" key="2">
    <source>
        <dbReference type="EMBL" id="REL26636.1"/>
    </source>
</evidence>